<evidence type="ECO:0000313" key="3">
    <source>
        <dbReference type="Proteomes" id="UP000540519"/>
    </source>
</evidence>
<keyword evidence="3" id="KW-1185">Reference proteome</keyword>
<accession>A0A7X3D466</accession>
<feature type="transmembrane region" description="Helical" evidence="1">
    <location>
        <begin position="123"/>
        <end position="146"/>
    </location>
</feature>
<feature type="transmembrane region" description="Helical" evidence="1">
    <location>
        <begin position="57"/>
        <end position="80"/>
    </location>
</feature>
<protein>
    <recommendedName>
        <fullName evidence="4">DUF2938 domain-containing protein</fullName>
    </recommendedName>
</protein>
<keyword evidence="1" id="KW-0812">Transmembrane</keyword>
<gene>
    <name evidence="2" type="ORF">D9O36_19280</name>
</gene>
<evidence type="ECO:0008006" key="4">
    <source>
        <dbReference type="Google" id="ProtNLM"/>
    </source>
</evidence>
<proteinExistence type="predicted"/>
<keyword evidence="1" id="KW-1133">Transmembrane helix</keyword>
<organism evidence="2 3">
    <name type="scientific">Zobellia amurskyensis</name>
    <dbReference type="NCBI Taxonomy" id="248905"/>
    <lineage>
        <taxon>Bacteria</taxon>
        <taxon>Pseudomonadati</taxon>
        <taxon>Bacteroidota</taxon>
        <taxon>Flavobacteriia</taxon>
        <taxon>Flavobacteriales</taxon>
        <taxon>Flavobacteriaceae</taxon>
        <taxon>Zobellia</taxon>
    </lineage>
</organism>
<sequence>MELSKIILAGLVGTTLMTTFSYLVGQLCDADLGEPKLLNKFLDRSKRLGVEVAEDSIWGWIFHYLTGFLFAGVMSAYFCLTENHPTWWLAVILGSILGLFGVLGWLIMIRFHSAPPKIELQLFLIQLVGAHIIFGLGATFVFKLWASWYTL</sequence>
<evidence type="ECO:0000313" key="2">
    <source>
        <dbReference type="EMBL" id="MUH38001.1"/>
    </source>
</evidence>
<dbReference type="AlphaFoldDB" id="A0A7X3D466"/>
<comment type="caution">
    <text evidence="2">The sequence shown here is derived from an EMBL/GenBank/DDBJ whole genome shotgun (WGS) entry which is preliminary data.</text>
</comment>
<feature type="transmembrane region" description="Helical" evidence="1">
    <location>
        <begin position="7"/>
        <end position="25"/>
    </location>
</feature>
<dbReference type="RefSeq" id="WP_155601140.1">
    <property type="nucleotide sequence ID" value="NZ_RCNR01000061.1"/>
</dbReference>
<feature type="transmembrane region" description="Helical" evidence="1">
    <location>
        <begin position="87"/>
        <end position="111"/>
    </location>
</feature>
<keyword evidence="1" id="KW-0472">Membrane</keyword>
<dbReference type="EMBL" id="RCNR01000061">
    <property type="protein sequence ID" value="MUH38001.1"/>
    <property type="molecule type" value="Genomic_DNA"/>
</dbReference>
<dbReference type="OrthoDB" id="673991at2"/>
<dbReference type="Proteomes" id="UP000540519">
    <property type="component" value="Unassembled WGS sequence"/>
</dbReference>
<reference evidence="2 3" key="1">
    <citation type="journal article" date="2019" name="Mar. Drugs">
        <title>Comparative Genomics and CAZyme Genome Repertoires of Marine Zobellia amurskyensis KMM 3526(T) and Zobellia laminariae KMM 3676(T).</title>
        <authorList>
            <person name="Chernysheva N."/>
            <person name="Bystritskaya E."/>
            <person name="Stenkova A."/>
            <person name="Golovkin I."/>
            <person name="Nedashkovskaya O."/>
            <person name="Isaeva M."/>
        </authorList>
    </citation>
    <scope>NUCLEOTIDE SEQUENCE [LARGE SCALE GENOMIC DNA]</scope>
    <source>
        <strain evidence="2 3">KMM 3526</strain>
    </source>
</reference>
<name>A0A7X3D466_9FLAO</name>
<evidence type="ECO:0000256" key="1">
    <source>
        <dbReference type="SAM" id="Phobius"/>
    </source>
</evidence>